<reference evidence="2" key="1">
    <citation type="journal article" date="2023" name="G3 (Bethesda)">
        <title>Genome assembly and association tests identify interacting loci associated with vigor, precocity, and sex in interspecific pistachio rootstocks.</title>
        <authorList>
            <person name="Palmer W."/>
            <person name="Jacygrad E."/>
            <person name="Sagayaradj S."/>
            <person name="Cavanaugh K."/>
            <person name="Han R."/>
            <person name="Bertier L."/>
            <person name="Beede B."/>
            <person name="Kafkas S."/>
            <person name="Golino D."/>
            <person name="Preece J."/>
            <person name="Michelmore R."/>
        </authorList>
    </citation>
    <scope>NUCLEOTIDE SEQUENCE [LARGE SCALE GENOMIC DNA]</scope>
</reference>
<accession>A0ACC0Z823</accession>
<keyword evidence="2" id="KW-1185">Reference proteome</keyword>
<comment type="caution">
    <text evidence="1">The sequence shown here is derived from an EMBL/GenBank/DDBJ whole genome shotgun (WGS) entry which is preliminary data.</text>
</comment>
<organism evidence="1 2">
    <name type="scientific">Pistacia integerrima</name>
    <dbReference type="NCBI Taxonomy" id="434235"/>
    <lineage>
        <taxon>Eukaryota</taxon>
        <taxon>Viridiplantae</taxon>
        <taxon>Streptophyta</taxon>
        <taxon>Embryophyta</taxon>
        <taxon>Tracheophyta</taxon>
        <taxon>Spermatophyta</taxon>
        <taxon>Magnoliopsida</taxon>
        <taxon>eudicotyledons</taxon>
        <taxon>Gunneridae</taxon>
        <taxon>Pentapetalae</taxon>
        <taxon>rosids</taxon>
        <taxon>malvids</taxon>
        <taxon>Sapindales</taxon>
        <taxon>Anacardiaceae</taxon>
        <taxon>Pistacia</taxon>
    </lineage>
</organism>
<gene>
    <name evidence="1" type="ORF">Pint_03839</name>
</gene>
<dbReference type="EMBL" id="CM047738">
    <property type="protein sequence ID" value="KAJ0046518.1"/>
    <property type="molecule type" value="Genomic_DNA"/>
</dbReference>
<dbReference type="Proteomes" id="UP001163603">
    <property type="component" value="Chromosome 3"/>
</dbReference>
<evidence type="ECO:0000313" key="1">
    <source>
        <dbReference type="EMBL" id="KAJ0046518.1"/>
    </source>
</evidence>
<evidence type="ECO:0000313" key="2">
    <source>
        <dbReference type="Proteomes" id="UP001163603"/>
    </source>
</evidence>
<proteinExistence type="predicted"/>
<sequence length="276" mass="30708">MWLDDLQDLAYDVEDILDEYATQVLERELMTKQSTNRIADYFSSWTPSALISQADMKSKTEEITRRLEDLCEEKNDLTLKEIAGGSSTVTWQRPPSTCVPTEPAVIGRDADKAKILEMVLCNKQSGGSFHVIPIVGLGGVGKTTLAREVYNDKAVADFNPRAWTCVSDDFDVLRISKAIFESITASTCTLTNLNEVQVQLKNKITGKKFLLILDDVWSKDYDLWEALKSPLLAGAPGSKIIVTTHSKDVASTVELEACYNLGLLPEDVCWAYLRSM</sequence>
<protein>
    <submittedName>
        <fullName evidence="1">Uncharacterized protein</fullName>
    </submittedName>
</protein>
<name>A0ACC0Z823_9ROSI</name>